<dbReference type="InterPro" id="IPR043781">
    <property type="entry name" value="DUF5723"/>
</dbReference>
<feature type="signal peptide" evidence="1">
    <location>
        <begin position="1"/>
        <end position="19"/>
    </location>
</feature>
<evidence type="ECO:0000313" key="3">
    <source>
        <dbReference type="EMBL" id="GAA3983497.1"/>
    </source>
</evidence>
<feature type="chain" id="PRO_5047128798" description="DUF5723 domain-containing protein" evidence="1">
    <location>
        <begin position="20"/>
        <end position="481"/>
    </location>
</feature>
<evidence type="ECO:0000313" key="4">
    <source>
        <dbReference type="Proteomes" id="UP001500742"/>
    </source>
</evidence>
<keyword evidence="4" id="KW-1185">Reference proteome</keyword>
<dbReference type="Pfam" id="PF18990">
    <property type="entry name" value="DUF5723"/>
    <property type="match status" value="1"/>
</dbReference>
<gene>
    <name evidence="3" type="ORF">GCM10022210_39010</name>
</gene>
<reference evidence="4" key="1">
    <citation type="journal article" date="2019" name="Int. J. Syst. Evol. Microbiol.">
        <title>The Global Catalogue of Microorganisms (GCM) 10K type strain sequencing project: providing services to taxonomists for standard genome sequencing and annotation.</title>
        <authorList>
            <consortium name="The Broad Institute Genomics Platform"/>
            <consortium name="The Broad Institute Genome Sequencing Center for Infectious Disease"/>
            <person name="Wu L."/>
            <person name="Ma J."/>
        </authorList>
    </citation>
    <scope>NUCLEOTIDE SEQUENCE [LARGE SCALE GENOMIC DNA]</scope>
    <source>
        <strain evidence="4">JCM 16601</strain>
    </source>
</reference>
<organism evidence="3 4">
    <name type="scientific">Mucilaginibacter dorajii</name>
    <dbReference type="NCBI Taxonomy" id="692994"/>
    <lineage>
        <taxon>Bacteria</taxon>
        <taxon>Pseudomonadati</taxon>
        <taxon>Bacteroidota</taxon>
        <taxon>Sphingobacteriia</taxon>
        <taxon>Sphingobacteriales</taxon>
        <taxon>Sphingobacteriaceae</taxon>
        <taxon>Mucilaginibacter</taxon>
    </lineage>
</organism>
<feature type="domain" description="DUF5723" evidence="2">
    <location>
        <begin position="57"/>
        <end position="410"/>
    </location>
</feature>
<protein>
    <recommendedName>
        <fullName evidence="2">DUF5723 domain-containing protein</fullName>
    </recommendedName>
</protein>
<dbReference type="Proteomes" id="UP001500742">
    <property type="component" value="Unassembled WGS sequence"/>
</dbReference>
<proteinExistence type="predicted"/>
<dbReference type="RefSeq" id="WP_259090013.1">
    <property type="nucleotide sequence ID" value="NZ_BAAAZC010000027.1"/>
</dbReference>
<comment type="caution">
    <text evidence="3">The sequence shown here is derived from an EMBL/GenBank/DDBJ whole genome shotgun (WGS) entry which is preliminary data.</text>
</comment>
<dbReference type="EMBL" id="BAAAZC010000027">
    <property type="protein sequence ID" value="GAA3983497.1"/>
    <property type="molecule type" value="Genomic_DNA"/>
</dbReference>
<evidence type="ECO:0000256" key="1">
    <source>
        <dbReference type="SAM" id="SignalP"/>
    </source>
</evidence>
<keyword evidence="1" id="KW-0732">Signal</keyword>
<evidence type="ECO:0000259" key="2">
    <source>
        <dbReference type="Pfam" id="PF18990"/>
    </source>
</evidence>
<name>A0ABP7QJB0_9SPHI</name>
<accession>A0ABP7QJB0</accession>
<sequence length="481" mass="54267">MNKIYIVICFLLISFSVSAQQFSQYNTGTTYESFENTSVRSFIPDSSREYSFNFLIPNFNANAYITGDIQGSLKNRLFAKSPSYQSDALKTGFNKLNHLNANVNTYLLMLKAFTSLNGDVEMGLSYQIRGESRGLVTDETLLLFDGNAPKNFPNGAYDNIFNNSFQMQLYNQIGFSYRERINKQFAIGFKLSALLGIKYSKFNIDESHIAFDNVNDEATLAMRGKYYSSYVPGHFTSHDYLPTFRNPGASINLGTSYLTNDKITLQANIKDLGFIHWSSRSLVGNFDGVATIKDISGTHREDSIYNSAIQVFRSGGGAPRSFTTKTNARAELSASKTYWLDYDNDIKYIPTLIGSKEIWYTGFTAGLVNHIQYKNYTGTVTFTYDDLKLFNAGLQFMYKTPNIEFFMGTDRLINTGRLAFAALGNQTQIDHVGTYTGMDLYMGFSLKFGGPVEHPMNASFIPMGEKGFFGRLWNRLFKTDK</sequence>